<evidence type="ECO:0000313" key="1">
    <source>
        <dbReference type="EMBL" id="RRN46582.1"/>
    </source>
</evidence>
<sequence>MTTYFLKYSLVNDKMFFGMDEFRRVHKLFTILFTQAVLAIFHQKGKEILCKKISGGFRF</sequence>
<evidence type="ECO:0000313" key="2">
    <source>
        <dbReference type="Proteomes" id="UP000245553"/>
    </source>
</evidence>
<dbReference type="Proteomes" id="UP000245553">
    <property type="component" value="Unassembled WGS sequence"/>
</dbReference>
<comment type="caution">
    <text evidence="1">The sequence shown here is derived from an EMBL/GenBank/DDBJ whole genome shotgun (WGS) entry which is preliminary data.</text>
</comment>
<gene>
    <name evidence="1" type="ORF">DB729_006620</name>
</gene>
<protein>
    <submittedName>
        <fullName evidence="1">Polysaccharide biosynthesis protein</fullName>
    </submittedName>
</protein>
<keyword evidence="2" id="KW-1185">Reference proteome</keyword>
<organism evidence="1 2">
    <name type="scientific">Streptococcus halitosis</name>
    <dbReference type="NCBI Taxonomy" id="2172545"/>
    <lineage>
        <taxon>Bacteria</taxon>
        <taxon>Bacillati</taxon>
        <taxon>Bacillota</taxon>
        <taxon>Bacilli</taxon>
        <taxon>Lactobacillales</taxon>
        <taxon>Streptococcaceae</taxon>
        <taxon>Streptococcus</taxon>
    </lineage>
</organism>
<reference evidence="1" key="1">
    <citation type="submission" date="2018-11" db="EMBL/GenBank/DDBJ databases">
        <title>Streptococcus halitosis sp. nov. isolated from oral cavity of patient with halitosis.</title>
        <authorList>
            <person name="Tetz V."/>
            <person name="Tetz G."/>
        </authorList>
    </citation>
    <scope>NUCLEOTIDE SEQUENCE [LARGE SCALE GENOMIC DNA]</scope>
    <source>
        <strain evidence="1">VT-4</strain>
    </source>
</reference>
<accession>A0A3R8NV90</accession>
<proteinExistence type="predicted"/>
<name>A0A3R8NV90_9STRE</name>
<dbReference type="EMBL" id="QEMY02000002">
    <property type="protein sequence ID" value="RRN46582.1"/>
    <property type="molecule type" value="Genomic_DNA"/>
</dbReference>
<dbReference type="AlphaFoldDB" id="A0A3R8NV90"/>